<organism evidence="1 2">
    <name type="scientific">Nitrosopumilus zosterae</name>
    <dbReference type="NCBI Taxonomy" id="718286"/>
    <lineage>
        <taxon>Archaea</taxon>
        <taxon>Nitrososphaerota</taxon>
        <taxon>Nitrososphaeria</taxon>
        <taxon>Nitrosopumilales</taxon>
        <taxon>Nitrosopumilaceae</taxon>
        <taxon>Nitrosopumilus</taxon>
    </lineage>
</organism>
<dbReference type="EMBL" id="BGKI01000002">
    <property type="protein sequence ID" value="GBH33912.1"/>
    <property type="molecule type" value="Genomic_DNA"/>
</dbReference>
<evidence type="ECO:0000313" key="2">
    <source>
        <dbReference type="Proteomes" id="UP000245829"/>
    </source>
</evidence>
<dbReference type="GeneID" id="76210063"/>
<dbReference type="OrthoDB" id="381931at2157"/>
<reference evidence="1 2" key="1">
    <citation type="submission" date="2018-05" db="EMBL/GenBank/DDBJ databases">
        <title>genome sequencing of Nitrosopumilus sp. NM25.</title>
        <authorList>
            <person name="Mori K."/>
            <person name="Nakagawa T."/>
        </authorList>
    </citation>
    <scope>NUCLEOTIDE SEQUENCE [LARGE SCALE GENOMIC DNA]</scope>
    <source>
        <strain evidence="1 2">NM25</strain>
    </source>
</reference>
<comment type="caution">
    <text evidence="1">The sequence shown here is derived from an EMBL/GenBank/DDBJ whole genome shotgun (WGS) entry which is preliminary data.</text>
</comment>
<evidence type="ECO:0000313" key="1">
    <source>
        <dbReference type="EMBL" id="GBH33912.1"/>
    </source>
</evidence>
<proteinExistence type="predicted"/>
<gene>
    <name evidence="1" type="ORF">NZNM25_07030</name>
</gene>
<dbReference type="Proteomes" id="UP000245829">
    <property type="component" value="Unassembled WGS sequence"/>
</dbReference>
<sequence length="64" mass="7801">MKNNKIKDLYSKIFLYVRGVMEQKEFHLMVDMLKTAIKQEREFTKDELKKFDDLFEKIIDVKVT</sequence>
<dbReference type="AlphaFoldDB" id="A0A2S2KQG2"/>
<name>A0A2S2KQG2_9ARCH</name>
<accession>A0A2S2KQG2</accession>
<dbReference type="RefSeq" id="WP_109876536.1">
    <property type="nucleotide sequence ID" value="NZ_AP026695.1"/>
</dbReference>
<keyword evidence="2" id="KW-1185">Reference proteome</keyword>
<protein>
    <submittedName>
        <fullName evidence="1">Uncharacterized protein</fullName>
    </submittedName>
</protein>